<feature type="region of interest" description="Disordered" evidence="4">
    <location>
        <begin position="30"/>
        <end position="54"/>
    </location>
</feature>
<name>A0A326UE03_THEHA</name>
<evidence type="ECO:0000256" key="5">
    <source>
        <dbReference type="SAM" id="SignalP"/>
    </source>
</evidence>
<dbReference type="InterPro" id="IPR030400">
    <property type="entry name" value="Sedolisin_dom"/>
</dbReference>
<dbReference type="Gene3D" id="3.40.50.200">
    <property type="entry name" value="Peptidase S8/S53 domain"/>
    <property type="match status" value="1"/>
</dbReference>
<feature type="chain" id="PRO_5016304145" description="Peptidase S53 domain-containing protein" evidence="5">
    <location>
        <begin position="22"/>
        <end position="442"/>
    </location>
</feature>
<evidence type="ECO:0000259" key="6">
    <source>
        <dbReference type="PROSITE" id="PS51695"/>
    </source>
</evidence>
<keyword evidence="1" id="KW-0645">Protease</keyword>
<dbReference type="GO" id="GO:0006508">
    <property type="term" value="P:proteolysis"/>
    <property type="evidence" value="ECO:0007669"/>
    <property type="project" value="UniProtKB-KW"/>
</dbReference>
<evidence type="ECO:0000256" key="1">
    <source>
        <dbReference type="ARBA" id="ARBA00022670"/>
    </source>
</evidence>
<dbReference type="Pfam" id="PF00082">
    <property type="entry name" value="Peptidase_S8"/>
    <property type="match status" value="1"/>
</dbReference>
<organism evidence="7 8">
    <name type="scientific">Thermosporothrix hazakensis</name>
    <dbReference type="NCBI Taxonomy" id="644383"/>
    <lineage>
        <taxon>Bacteria</taxon>
        <taxon>Bacillati</taxon>
        <taxon>Chloroflexota</taxon>
        <taxon>Ktedonobacteria</taxon>
        <taxon>Ktedonobacterales</taxon>
        <taxon>Thermosporotrichaceae</taxon>
        <taxon>Thermosporothrix</taxon>
    </lineage>
</organism>
<evidence type="ECO:0000256" key="2">
    <source>
        <dbReference type="ARBA" id="ARBA00022801"/>
    </source>
</evidence>
<dbReference type="EMBL" id="QKUF01000001">
    <property type="protein sequence ID" value="PZW36657.1"/>
    <property type="molecule type" value="Genomic_DNA"/>
</dbReference>
<feature type="signal peptide" evidence="5">
    <location>
        <begin position="1"/>
        <end position="21"/>
    </location>
</feature>
<dbReference type="CDD" id="cd04056">
    <property type="entry name" value="Peptidases_S53"/>
    <property type="match status" value="1"/>
</dbReference>
<comment type="caution">
    <text evidence="7">The sequence shown here is derived from an EMBL/GenBank/DDBJ whole genome shotgun (WGS) entry which is preliminary data.</text>
</comment>
<dbReference type="GO" id="GO:0008240">
    <property type="term" value="F:tripeptidyl-peptidase activity"/>
    <property type="evidence" value="ECO:0007669"/>
    <property type="project" value="TreeGrafter"/>
</dbReference>
<dbReference type="InterPro" id="IPR036852">
    <property type="entry name" value="Peptidase_S8/S53_dom_sf"/>
</dbReference>
<dbReference type="RefSeq" id="WP_111319086.1">
    <property type="nucleotide sequence ID" value="NZ_BIFX01000001.1"/>
</dbReference>
<protein>
    <recommendedName>
        <fullName evidence="6">Peptidase S53 domain-containing protein</fullName>
    </recommendedName>
</protein>
<dbReference type="InterPro" id="IPR000209">
    <property type="entry name" value="Peptidase_S8/S53_dom"/>
</dbReference>
<sequence>MKKEFLRYWCSLSLLLTLLLAACGGGGGDNGEQPTKQPLVTPTVPQTATTEPVTSCPARLKEVRTCLTPYTLRQVYGVQSLIDKGYTGKGQTVVLIESFGSPTIKEDTDAFSKTFGLPPADIEVISPLNVPEKDPHNDKYGWMQETTLDVQIVHSIAPEAKIVILVSPVAETQGTFGLPEYRQLEQYILDHKLGNIVSQSWGASELTLQDKAARDELNKWDALLKKGALEHHITYLSSSGDSGATDYIDQESTRLGDKPTTVFSASNPWGLAVGGTTVLPKKSGGYTERAWNGSGGGFSSIFALPEYQKKLPAQVQQMLQNRRGVPDVSANADPATGLAYYLKGNWSMAGGTSASAPLWAGLIAIANQMAGKPLGFINPALYQLATTPAYNQCFHDITTGDNTNREADVEGYPAVQGWDPVTGLGTPNAEKLLPELIKIQHA</sequence>
<dbReference type="PANTHER" id="PTHR14218">
    <property type="entry name" value="PROTEASE S8 TRIPEPTIDYL PEPTIDASE I CLN2"/>
    <property type="match status" value="1"/>
</dbReference>
<keyword evidence="3" id="KW-0720">Serine protease</keyword>
<dbReference type="PROSITE" id="PS00138">
    <property type="entry name" value="SUBTILASE_SER"/>
    <property type="match status" value="1"/>
</dbReference>
<proteinExistence type="predicted"/>
<keyword evidence="8" id="KW-1185">Reference proteome</keyword>
<dbReference type="PANTHER" id="PTHR14218:SF15">
    <property type="entry name" value="TRIPEPTIDYL-PEPTIDASE 1"/>
    <property type="match status" value="1"/>
</dbReference>
<dbReference type="PROSITE" id="PS51257">
    <property type="entry name" value="PROKAR_LIPOPROTEIN"/>
    <property type="match status" value="1"/>
</dbReference>
<dbReference type="InterPro" id="IPR023828">
    <property type="entry name" value="Peptidase_S8_Ser-AS"/>
</dbReference>
<dbReference type="SUPFAM" id="SSF52743">
    <property type="entry name" value="Subtilisin-like"/>
    <property type="match status" value="1"/>
</dbReference>
<accession>A0A326UE03</accession>
<evidence type="ECO:0000256" key="3">
    <source>
        <dbReference type="ARBA" id="ARBA00022825"/>
    </source>
</evidence>
<feature type="compositionally biased region" description="Polar residues" evidence="4">
    <location>
        <begin position="32"/>
        <end position="53"/>
    </location>
</feature>
<evidence type="ECO:0000313" key="8">
    <source>
        <dbReference type="Proteomes" id="UP000248806"/>
    </source>
</evidence>
<dbReference type="GO" id="GO:0004252">
    <property type="term" value="F:serine-type endopeptidase activity"/>
    <property type="evidence" value="ECO:0007669"/>
    <property type="project" value="InterPro"/>
</dbReference>
<dbReference type="PROSITE" id="PS51695">
    <property type="entry name" value="SEDOLISIN"/>
    <property type="match status" value="1"/>
</dbReference>
<gene>
    <name evidence="7" type="ORF">EI42_00837</name>
</gene>
<dbReference type="Proteomes" id="UP000248806">
    <property type="component" value="Unassembled WGS sequence"/>
</dbReference>
<evidence type="ECO:0000256" key="4">
    <source>
        <dbReference type="SAM" id="MobiDB-lite"/>
    </source>
</evidence>
<dbReference type="AlphaFoldDB" id="A0A326UE03"/>
<evidence type="ECO:0000313" key="7">
    <source>
        <dbReference type="EMBL" id="PZW36657.1"/>
    </source>
</evidence>
<keyword evidence="5" id="KW-0732">Signal</keyword>
<keyword evidence="2" id="KW-0378">Hydrolase</keyword>
<feature type="domain" description="Peptidase S53" evidence="6">
    <location>
        <begin position="66"/>
        <end position="439"/>
    </location>
</feature>
<reference evidence="7 8" key="1">
    <citation type="submission" date="2018-06" db="EMBL/GenBank/DDBJ databases">
        <title>Genomic Encyclopedia of Archaeal and Bacterial Type Strains, Phase II (KMG-II): from individual species to whole genera.</title>
        <authorList>
            <person name="Goeker M."/>
        </authorList>
    </citation>
    <scope>NUCLEOTIDE SEQUENCE [LARGE SCALE GENOMIC DNA]</scope>
    <source>
        <strain evidence="7 8">ATCC BAA-1881</strain>
    </source>
</reference>
<dbReference type="OrthoDB" id="263396at2"/>
<dbReference type="InterPro" id="IPR050819">
    <property type="entry name" value="Tripeptidyl-peptidase_I"/>
</dbReference>